<proteinExistence type="predicted"/>
<evidence type="ECO:0000256" key="3">
    <source>
        <dbReference type="ARBA" id="ARBA00022692"/>
    </source>
</evidence>
<dbReference type="InterPro" id="IPR042094">
    <property type="entry name" value="T2SS_GspF_sf"/>
</dbReference>
<comment type="caution">
    <text evidence="8">The sequence shown here is derived from an EMBL/GenBank/DDBJ whole genome shotgun (WGS) entry which is preliminary data.</text>
</comment>
<feature type="transmembrane region" description="Helical" evidence="6">
    <location>
        <begin position="118"/>
        <end position="134"/>
    </location>
</feature>
<evidence type="ECO:0000313" key="9">
    <source>
        <dbReference type="Proteomes" id="UP001310386"/>
    </source>
</evidence>
<gene>
    <name evidence="8" type="ORF">VF724_01195</name>
</gene>
<accession>A0ABU5ZCP5</accession>
<dbReference type="Gene3D" id="1.20.81.30">
    <property type="entry name" value="Type II secretion system (T2SS), domain F"/>
    <property type="match status" value="1"/>
</dbReference>
<dbReference type="RefSeq" id="WP_371752371.1">
    <property type="nucleotide sequence ID" value="NZ_JAYJLD010000001.1"/>
</dbReference>
<keyword evidence="5 6" id="KW-0472">Membrane</keyword>
<evidence type="ECO:0000256" key="4">
    <source>
        <dbReference type="ARBA" id="ARBA00022989"/>
    </source>
</evidence>
<organism evidence="8 9">
    <name type="scientific">Ferviditalea candida</name>
    <dbReference type="NCBI Taxonomy" id="3108399"/>
    <lineage>
        <taxon>Bacteria</taxon>
        <taxon>Bacillati</taxon>
        <taxon>Bacillota</taxon>
        <taxon>Bacilli</taxon>
        <taxon>Bacillales</taxon>
        <taxon>Paenibacillaceae</taxon>
        <taxon>Ferviditalea</taxon>
    </lineage>
</organism>
<name>A0ABU5ZCP5_9BACL</name>
<evidence type="ECO:0000256" key="6">
    <source>
        <dbReference type="SAM" id="Phobius"/>
    </source>
</evidence>
<keyword evidence="9" id="KW-1185">Reference proteome</keyword>
<dbReference type="InterPro" id="IPR018076">
    <property type="entry name" value="T2SS_GspF_dom"/>
</dbReference>
<evidence type="ECO:0000256" key="1">
    <source>
        <dbReference type="ARBA" id="ARBA00004651"/>
    </source>
</evidence>
<keyword evidence="3 6" id="KW-0812">Transmembrane</keyword>
<sequence>MIWLIHLMFMMTAFLFFLYILQKLFMSNKRLEKRIERYLAVQDKKGLDRKRFNLLVQLQLYKRTVREQVLTKKKNDKLGRMLERAGVSLKPEEYILFQWIATALGGGLFLLFSGRVPLVILGAVAGYMLPGWWIRQKQKQRLNKFNDGLPDMITTLIGSLRAGFSFAQSLKAVVEDSESPIREEIEQVLKEMQYGTTMEDALQQLKERMPSEDLDLMIQTILIQKQIGGNLATVLQTIVQTIRDRNRIQRQVQTLTAQGKLSGNIIALLPVALGVVIYLIQPEYIDTLFTNQVGWILLAVGAVSGTVGWILIRKLTRIEV</sequence>
<evidence type="ECO:0000313" key="8">
    <source>
        <dbReference type="EMBL" id="MEB3100273.1"/>
    </source>
</evidence>
<dbReference type="Proteomes" id="UP001310386">
    <property type="component" value="Unassembled WGS sequence"/>
</dbReference>
<dbReference type="PANTHER" id="PTHR35007">
    <property type="entry name" value="INTEGRAL MEMBRANE PROTEIN-RELATED"/>
    <property type="match status" value="1"/>
</dbReference>
<evidence type="ECO:0000256" key="5">
    <source>
        <dbReference type="ARBA" id="ARBA00023136"/>
    </source>
</evidence>
<dbReference type="PANTHER" id="PTHR35007:SF1">
    <property type="entry name" value="PILUS ASSEMBLY PROTEIN"/>
    <property type="match status" value="1"/>
</dbReference>
<dbReference type="Pfam" id="PF00482">
    <property type="entry name" value="T2SSF"/>
    <property type="match status" value="1"/>
</dbReference>
<reference evidence="8" key="1">
    <citation type="submission" date="2023-12" db="EMBL/GenBank/DDBJ databases">
        <title>Fervidustalea candida gen. nov., sp. nov., a novel member of the family Paenibacillaceae isolated from a geothermal area.</title>
        <authorList>
            <person name="Li W.-J."/>
            <person name="Jiao J.-Y."/>
            <person name="Chen Y."/>
        </authorList>
    </citation>
    <scope>NUCLEOTIDE SEQUENCE</scope>
    <source>
        <strain evidence="8">SYSU GA230002</strain>
    </source>
</reference>
<feature type="transmembrane region" description="Helical" evidence="6">
    <location>
        <begin position="94"/>
        <end position="112"/>
    </location>
</feature>
<feature type="domain" description="Type II secretion system protein GspF" evidence="7">
    <location>
        <begin position="153"/>
        <end position="278"/>
    </location>
</feature>
<keyword evidence="2" id="KW-1003">Cell membrane</keyword>
<feature type="transmembrane region" description="Helical" evidence="6">
    <location>
        <begin position="6"/>
        <end position="25"/>
    </location>
</feature>
<evidence type="ECO:0000259" key="7">
    <source>
        <dbReference type="Pfam" id="PF00482"/>
    </source>
</evidence>
<protein>
    <submittedName>
        <fullName evidence="8">Type II secretion system F family protein</fullName>
    </submittedName>
</protein>
<dbReference type="EMBL" id="JAYJLD010000001">
    <property type="protein sequence ID" value="MEB3100273.1"/>
    <property type="molecule type" value="Genomic_DNA"/>
</dbReference>
<feature type="transmembrane region" description="Helical" evidence="6">
    <location>
        <begin position="261"/>
        <end position="281"/>
    </location>
</feature>
<evidence type="ECO:0000256" key="2">
    <source>
        <dbReference type="ARBA" id="ARBA00022475"/>
    </source>
</evidence>
<keyword evidence="4 6" id="KW-1133">Transmembrane helix</keyword>
<comment type="subcellular location">
    <subcellularLocation>
        <location evidence="1">Cell membrane</location>
        <topology evidence="1">Multi-pass membrane protein</topology>
    </subcellularLocation>
</comment>
<feature type="transmembrane region" description="Helical" evidence="6">
    <location>
        <begin position="293"/>
        <end position="312"/>
    </location>
</feature>